<proteinExistence type="predicted"/>
<evidence type="ECO:0008006" key="5">
    <source>
        <dbReference type="Google" id="ProtNLM"/>
    </source>
</evidence>
<dbReference type="Pfam" id="PF26640">
    <property type="entry name" value="DUF8212"/>
    <property type="match status" value="1"/>
</dbReference>
<sequence>MRLLNVFTRELEDYVSDAAPSYAILSHTWHDDEVTFQDMRDPEAREGEGTRGKKGYAKIEECCRQAVKDGYGWVWIDTCCIDKSSSAELSEAINSMYSYYHNAAECYIFLADVPAGSGSGGGGGGEGEDPGAPGSAFRRSRWFTRGWTLQEFLAPRKLVFFDGGWGVCLEIIRLDMFVGTAKTWEHYFGPAQYALLEEITGIDAAVVATGDFRRVPLAQRFSWAAGRTTTRVEDMAYSLLGILGVNMPLLYGEGEAAFRRLQEEAIRTRTDQSYLAWGLGMSWTEIRNTLSFGRVLAKSPHVFKNCGRLASLESGDVLTLPIQSLSNRGLQVELSLLPVDNDIGVTLALLPYGGQSDQVAIPLVRCLGTSYYRRLDGSPPFVCPRANVLRKAKKQTIYLLDDDGTEHMFYDWKHRKPSWLSRWLPLHRFEGELHFDFKTLLRAGYRLESCFPPVRDTARPSQVSGVRPVDINDPEVEDAFMVDFLAIVLRKGADRIGLYLKFHAGFSRAHKRRVSDMAGLCTFRVHGNSAALVLASTQSQRNAWTRGLIKMSPTCMGPDCPSTEHLHLAHELDESEAGRMLRVVVKFRKTDTLSSGTISLKAPQSHTPLRGYLVYQSRGNTSLSQYA</sequence>
<organism evidence="3 4">
    <name type="scientific">Neoarthrinium moseri</name>
    <dbReference type="NCBI Taxonomy" id="1658444"/>
    <lineage>
        <taxon>Eukaryota</taxon>
        <taxon>Fungi</taxon>
        <taxon>Dikarya</taxon>
        <taxon>Ascomycota</taxon>
        <taxon>Pezizomycotina</taxon>
        <taxon>Sordariomycetes</taxon>
        <taxon>Xylariomycetidae</taxon>
        <taxon>Amphisphaeriales</taxon>
        <taxon>Apiosporaceae</taxon>
        <taxon>Neoarthrinium</taxon>
    </lineage>
</organism>
<dbReference type="AlphaFoldDB" id="A0A9Q0AIJ8"/>
<feature type="domain" description="DUF8212" evidence="2">
    <location>
        <begin position="257"/>
        <end position="291"/>
    </location>
</feature>
<feature type="domain" description="Heterokaryon incompatibility" evidence="1">
    <location>
        <begin position="22"/>
        <end position="112"/>
    </location>
</feature>
<dbReference type="Pfam" id="PF06985">
    <property type="entry name" value="HET"/>
    <property type="match status" value="1"/>
</dbReference>
<dbReference type="EMBL" id="JAFIMR010000033">
    <property type="protein sequence ID" value="KAI1859739.1"/>
    <property type="molecule type" value="Genomic_DNA"/>
</dbReference>
<evidence type="ECO:0000313" key="4">
    <source>
        <dbReference type="Proteomes" id="UP000829685"/>
    </source>
</evidence>
<dbReference type="PANTHER" id="PTHR10622">
    <property type="entry name" value="HET DOMAIN-CONTAINING PROTEIN"/>
    <property type="match status" value="1"/>
</dbReference>
<reference evidence="3" key="1">
    <citation type="submission" date="2021-03" db="EMBL/GenBank/DDBJ databases">
        <title>Revisited historic fungal species revealed as producer of novel bioactive compounds through whole genome sequencing and comparative genomics.</title>
        <authorList>
            <person name="Vignolle G.A."/>
            <person name="Hochenegger N."/>
            <person name="Mach R.L."/>
            <person name="Mach-Aigner A.R."/>
            <person name="Javad Rahimi M."/>
            <person name="Salim K.A."/>
            <person name="Chan C.M."/>
            <person name="Lim L.B.L."/>
            <person name="Cai F."/>
            <person name="Druzhinina I.S."/>
            <person name="U'Ren J.M."/>
            <person name="Derntl C."/>
        </authorList>
    </citation>
    <scope>NUCLEOTIDE SEQUENCE</scope>
    <source>
        <strain evidence="3">TUCIM 5799</strain>
    </source>
</reference>
<protein>
    <recommendedName>
        <fullName evidence="5">Heterokaryon incompatibility domain-containing protein</fullName>
    </recommendedName>
</protein>
<dbReference type="InterPro" id="IPR058525">
    <property type="entry name" value="DUF8212"/>
</dbReference>
<accession>A0A9Q0AIJ8</accession>
<evidence type="ECO:0000259" key="1">
    <source>
        <dbReference type="Pfam" id="PF06985"/>
    </source>
</evidence>
<evidence type="ECO:0000259" key="2">
    <source>
        <dbReference type="Pfam" id="PF26640"/>
    </source>
</evidence>
<dbReference type="Proteomes" id="UP000829685">
    <property type="component" value="Unassembled WGS sequence"/>
</dbReference>
<comment type="caution">
    <text evidence="3">The sequence shown here is derived from an EMBL/GenBank/DDBJ whole genome shotgun (WGS) entry which is preliminary data.</text>
</comment>
<evidence type="ECO:0000313" key="3">
    <source>
        <dbReference type="EMBL" id="KAI1859739.1"/>
    </source>
</evidence>
<keyword evidence="4" id="KW-1185">Reference proteome</keyword>
<dbReference type="InterPro" id="IPR010730">
    <property type="entry name" value="HET"/>
</dbReference>
<name>A0A9Q0AIJ8_9PEZI</name>
<gene>
    <name evidence="3" type="ORF">JX265_010188</name>
</gene>
<dbReference type="PANTHER" id="PTHR10622:SF10">
    <property type="entry name" value="HET DOMAIN-CONTAINING PROTEIN"/>
    <property type="match status" value="1"/>
</dbReference>